<dbReference type="Pfam" id="PF13489">
    <property type="entry name" value="Methyltransf_23"/>
    <property type="match status" value="1"/>
</dbReference>
<dbReference type="PANTHER" id="PTHR43861:SF1">
    <property type="entry name" value="TRANS-ACONITATE 2-METHYLTRANSFERASE"/>
    <property type="match status" value="1"/>
</dbReference>
<proteinExistence type="predicted"/>
<dbReference type="GO" id="GO:0032259">
    <property type="term" value="P:methylation"/>
    <property type="evidence" value="ECO:0007669"/>
    <property type="project" value="UniProtKB-KW"/>
</dbReference>
<gene>
    <name evidence="1" type="ORF">F8B77_03175</name>
</gene>
<dbReference type="EMBL" id="WBVP01000002">
    <property type="protein sequence ID" value="KAB2826225.1"/>
    <property type="molecule type" value="Genomic_DNA"/>
</dbReference>
<dbReference type="PANTHER" id="PTHR43861">
    <property type="entry name" value="TRANS-ACONITATE 2-METHYLTRANSFERASE-RELATED"/>
    <property type="match status" value="1"/>
</dbReference>
<dbReference type="SUPFAM" id="SSF53335">
    <property type="entry name" value="S-adenosyl-L-methionine-dependent methyltransferases"/>
    <property type="match status" value="1"/>
</dbReference>
<dbReference type="CDD" id="cd02440">
    <property type="entry name" value="AdoMet_MTases"/>
    <property type="match status" value="1"/>
</dbReference>
<reference evidence="1 2" key="1">
    <citation type="submission" date="2019-09" db="EMBL/GenBank/DDBJ databases">
        <title>Genome of Aliivibrio finisterrensis LMG 23869 (type strain).</title>
        <authorList>
            <person name="Bowman J.P."/>
        </authorList>
    </citation>
    <scope>NUCLEOTIDE SEQUENCE [LARGE SCALE GENOMIC DNA]</scope>
    <source>
        <strain evidence="1 2">LMG 23869</strain>
    </source>
</reference>
<dbReference type="GO" id="GO:0008168">
    <property type="term" value="F:methyltransferase activity"/>
    <property type="evidence" value="ECO:0007669"/>
    <property type="project" value="UniProtKB-KW"/>
</dbReference>
<name>A0A6N6RWV4_9GAMM</name>
<dbReference type="Gene3D" id="3.40.50.150">
    <property type="entry name" value="Vaccinia Virus protein VP39"/>
    <property type="match status" value="1"/>
</dbReference>
<dbReference type="Proteomes" id="UP000434870">
    <property type="component" value="Unassembled WGS sequence"/>
</dbReference>
<evidence type="ECO:0000313" key="2">
    <source>
        <dbReference type="Proteomes" id="UP000434870"/>
    </source>
</evidence>
<comment type="caution">
    <text evidence="1">The sequence shown here is derived from an EMBL/GenBank/DDBJ whole genome shotgun (WGS) entry which is preliminary data.</text>
</comment>
<dbReference type="RefSeq" id="WP_151653626.1">
    <property type="nucleotide sequence ID" value="NZ_WBVP01000002.1"/>
</dbReference>
<protein>
    <submittedName>
        <fullName evidence="1">Class I SAM-dependent methyltransferase</fullName>
    </submittedName>
</protein>
<dbReference type="InterPro" id="IPR029063">
    <property type="entry name" value="SAM-dependent_MTases_sf"/>
</dbReference>
<organism evidence="1 2">
    <name type="scientific">Aliivibrio finisterrensis</name>
    <dbReference type="NCBI Taxonomy" id="511998"/>
    <lineage>
        <taxon>Bacteria</taxon>
        <taxon>Pseudomonadati</taxon>
        <taxon>Pseudomonadota</taxon>
        <taxon>Gammaproteobacteria</taxon>
        <taxon>Vibrionales</taxon>
        <taxon>Vibrionaceae</taxon>
        <taxon>Aliivibrio</taxon>
    </lineage>
</organism>
<evidence type="ECO:0000313" key="1">
    <source>
        <dbReference type="EMBL" id="KAB2826225.1"/>
    </source>
</evidence>
<dbReference type="AlphaFoldDB" id="A0A6N6RWV4"/>
<sequence length="196" mass="22874">MNDNYYNKHAQEFCENTFHINMSDLYQHFTPNLHSGAKILDAGCGSGRDTLYFLQQNFSVDAFDASEELVALAEKHTQHPINHDTFLSFQSLPNNYDGIWACASLLHVPFNELYLTFKQLIKYLKEGGVIYCSFKYATDKVETEINQRKFTNMNEVLFQQVIKCLPLVIDKLWITEDLRVNRMNEKWFNVVLKKVS</sequence>
<keyword evidence="1" id="KW-0808">Transferase</keyword>
<keyword evidence="1" id="KW-0489">Methyltransferase</keyword>
<accession>A0A6N6RWV4</accession>